<evidence type="ECO:0000256" key="6">
    <source>
        <dbReference type="ARBA" id="ARBA00022840"/>
    </source>
</evidence>
<keyword evidence="2" id="KW-0723">Serine/threonine-protein kinase</keyword>
<keyword evidence="5" id="KW-0418">Kinase</keyword>
<dbReference type="InterPro" id="IPR000719">
    <property type="entry name" value="Prot_kinase_dom"/>
</dbReference>
<dbReference type="FunFam" id="3.30.200.20:FF:000358">
    <property type="entry name" value="Tau tubulin kinase 2b"/>
    <property type="match status" value="1"/>
</dbReference>
<evidence type="ECO:0000256" key="7">
    <source>
        <dbReference type="ARBA" id="ARBA00061588"/>
    </source>
</evidence>
<dbReference type="GO" id="GO:0015630">
    <property type="term" value="C:microtubule cytoskeleton"/>
    <property type="evidence" value="ECO:0007669"/>
    <property type="project" value="UniProtKB-ARBA"/>
</dbReference>
<name>A0A915BKS1_PARUN</name>
<dbReference type="Proteomes" id="UP000887569">
    <property type="component" value="Unplaced"/>
</dbReference>
<dbReference type="Gene3D" id="1.10.510.10">
    <property type="entry name" value="Transferase(Phosphotransferase) domain 1"/>
    <property type="match status" value="1"/>
</dbReference>
<dbReference type="AlphaFoldDB" id="A0A915BKS1"/>
<evidence type="ECO:0000256" key="3">
    <source>
        <dbReference type="ARBA" id="ARBA00022679"/>
    </source>
</evidence>
<accession>A0A915BKS1</accession>
<dbReference type="InterPro" id="IPR011009">
    <property type="entry name" value="Kinase-like_dom_sf"/>
</dbReference>
<sequence length="371" mass="42345">MNANAVIRLYRGEVIGKRWKVLEKLGEGGCGYVYKVKNIRTGLKAALKAESNFVVGGSVLKLEVQVLKRLAGRMHVAQLLQSARKETYSYMVMTLFGRSLNALLPRSGQTSVSTQVRVGIQILYGIKQLHEVGYVHRDVKPANLLVGRRGREARFVHLLDFGLAREYVLRSDGTVKIRVPRTNTLFRGTTRYCSVNAHMRGEQGRPDDLWSMAYVLAEMRDTLPWHKLTSKDEIGDKKKSTPDSMLFNNSPKQLLDITTHLRSLNYYTRPDYFRIYKDLDSVMEGSGFSFGDPFDWEVRRRRTIRRKRKPKIFQALKTVSTQSLTGSTDLDEMRNKMLGSSDESSLSNGNVSVEKTFMFTPEDFKRNEIGL</sequence>
<keyword evidence="9" id="KW-1185">Reference proteome</keyword>
<dbReference type="InterPro" id="IPR050235">
    <property type="entry name" value="CK1_Ser-Thr_kinase"/>
</dbReference>
<evidence type="ECO:0000256" key="5">
    <source>
        <dbReference type="ARBA" id="ARBA00022777"/>
    </source>
</evidence>
<dbReference type="SUPFAM" id="SSF56112">
    <property type="entry name" value="Protein kinase-like (PK-like)"/>
    <property type="match status" value="1"/>
</dbReference>
<evidence type="ECO:0000256" key="2">
    <source>
        <dbReference type="ARBA" id="ARBA00022527"/>
    </source>
</evidence>
<feature type="domain" description="Protein kinase" evidence="8">
    <location>
        <begin position="19"/>
        <end position="283"/>
    </location>
</feature>
<evidence type="ECO:0000259" key="8">
    <source>
        <dbReference type="PROSITE" id="PS50011"/>
    </source>
</evidence>
<evidence type="ECO:0000256" key="4">
    <source>
        <dbReference type="ARBA" id="ARBA00022741"/>
    </source>
</evidence>
<dbReference type="SMART" id="SM00220">
    <property type="entry name" value="S_TKc"/>
    <property type="match status" value="1"/>
</dbReference>
<dbReference type="WBParaSite" id="PgR044_g052_t04">
    <property type="protein sequence ID" value="PgR044_g052_t04"/>
    <property type="gene ID" value="PgR044_g052"/>
</dbReference>
<reference evidence="10" key="1">
    <citation type="submission" date="2022-11" db="UniProtKB">
        <authorList>
            <consortium name="WormBaseParasite"/>
        </authorList>
    </citation>
    <scope>IDENTIFICATION</scope>
</reference>
<protein>
    <recommendedName>
        <fullName evidence="1">non-specific serine/threonine protein kinase</fullName>
        <ecNumber evidence="1">2.7.11.1</ecNumber>
    </recommendedName>
</protein>
<evidence type="ECO:0000256" key="1">
    <source>
        <dbReference type="ARBA" id="ARBA00012513"/>
    </source>
</evidence>
<proteinExistence type="inferred from homology"/>
<keyword evidence="6" id="KW-0067">ATP-binding</keyword>
<evidence type="ECO:0000313" key="9">
    <source>
        <dbReference type="Proteomes" id="UP000887569"/>
    </source>
</evidence>
<dbReference type="GO" id="GO:0005524">
    <property type="term" value="F:ATP binding"/>
    <property type="evidence" value="ECO:0007669"/>
    <property type="project" value="UniProtKB-KW"/>
</dbReference>
<dbReference type="EC" id="2.7.11.1" evidence="1"/>
<dbReference type="PANTHER" id="PTHR11909">
    <property type="entry name" value="CASEIN KINASE-RELATED"/>
    <property type="match status" value="1"/>
</dbReference>
<comment type="similarity">
    <text evidence="7">Belongs to the protein kinase superfamily. CK1 Ser/Thr protein kinase family.</text>
</comment>
<keyword evidence="4" id="KW-0547">Nucleotide-binding</keyword>
<keyword evidence="3" id="KW-0808">Transferase</keyword>
<evidence type="ECO:0000313" key="10">
    <source>
        <dbReference type="WBParaSite" id="PgR044_g052_t04"/>
    </source>
</evidence>
<organism evidence="9 10">
    <name type="scientific">Parascaris univalens</name>
    <name type="common">Nematode worm</name>
    <dbReference type="NCBI Taxonomy" id="6257"/>
    <lineage>
        <taxon>Eukaryota</taxon>
        <taxon>Metazoa</taxon>
        <taxon>Ecdysozoa</taxon>
        <taxon>Nematoda</taxon>
        <taxon>Chromadorea</taxon>
        <taxon>Rhabditida</taxon>
        <taxon>Spirurina</taxon>
        <taxon>Ascaridomorpha</taxon>
        <taxon>Ascaridoidea</taxon>
        <taxon>Ascarididae</taxon>
        <taxon>Parascaris</taxon>
    </lineage>
</organism>
<dbReference type="PROSITE" id="PS50011">
    <property type="entry name" value="PROTEIN_KINASE_DOM"/>
    <property type="match status" value="1"/>
</dbReference>
<dbReference type="InterPro" id="IPR008271">
    <property type="entry name" value="Ser/Thr_kinase_AS"/>
</dbReference>
<dbReference type="GO" id="GO:0004674">
    <property type="term" value="F:protein serine/threonine kinase activity"/>
    <property type="evidence" value="ECO:0007669"/>
    <property type="project" value="UniProtKB-KW"/>
</dbReference>
<dbReference type="Pfam" id="PF00069">
    <property type="entry name" value="Pkinase"/>
    <property type="match status" value="1"/>
</dbReference>
<dbReference type="PROSITE" id="PS00108">
    <property type="entry name" value="PROTEIN_KINASE_ST"/>
    <property type="match status" value="1"/>
</dbReference>